<dbReference type="EMBL" id="CM042019">
    <property type="protein sequence ID" value="KAI3824308.1"/>
    <property type="molecule type" value="Genomic_DNA"/>
</dbReference>
<name>A0ACB9JWA6_9ASTR</name>
<reference evidence="2" key="1">
    <citation type="journal article" date="2022" name="Mol. Ecol. Resour.">
        <title>The genomes of chicory, endive, great burdock and yacon provide insights into Asteraceae palaeo-polyploidization history and plant inulin production.</title>
        <authorList>
            <person name="Fan W."/>
            <person name="Wang S."/>
            <person name="Wang H."/>
            <person name="Wang A."/>
            <person name="Jiang F."/>
            <person name="Liu H."/>
            <person name="Zhao H."/>
            <person name="Xu D."/>
            <person name="Zhang Y."/>
        </authorList>
    </citation>
    <scope>NUCLEOTIDE SEQUENCE [LARGE SCALE GENOMIC DNA]</scope>
    <source>
        <strain evidence="2">cv. Yunnan</strain>
    </source>
</reference>
<evidence type="ECO:0000313" key="2">
    <source>
        <dbReference type="Proteomes" id="UP001056120"/>
    </source>
</evidence>
<comment type="caution">
    <text evidence="1">The sequence shown here is derived from an EMBL/GenBank/DDBJ whole genome shotgun (WGS) entry which is preliminary data.</text>
</comment>
<organism evidence="1 2">
    <name type="scientific">Smallanthus sonchifolius</name>
    <dbReference type="NCBI Taxonomy" id="185202"/>
    <lineage>
        <taxon>Eukaryota</taxon>
        <taxon>Viridiplantae</taxon>
        <taxon>Streptophyta</taxon>
        <taxon>Embryophyta</taxon>
        <taxon>Tracheophyta</taxon>
        <taxon>Spermatophyta</taxon>
        <taxon>Magnoliopsida</taxon>
        <taxon>eudicotyledons</taxon>
        <taxon>Gunneridae</taxon>
        <taxon>Pentapetalae</taxon>
        <taxon>asterids</taxon>
        <taxon>campanulids</taxon>
        <taxon>Asterales</taxon>
        <taxon>Asteraceae</taxon>
        <taxon>Asteroideae</taxon>
        <taxon>Heliantheae alliance</taxon>
        <taxon>Millerieae</taxon>
        <taxon>Smallanthus</taxon>
    </lineage>
</organism>
<reference evidence="1 2" key="2">
    <citation type="journal article" date="2022" name="Mol. Ecol. Resour.">
        <title>The genomes of chicory, endive, great burdock and yacon provide insights into Asteraceae paleo-polyploidization history and plant inulin production.</title>
        <authorList>
            <person name="Fan W."/>
            <person name="Wang S."/>
            <person name="Wang H."/>
            <person name="Wang A."/>
            <person name="Jiang F."/>
            <person name="Liu H."/>
            <person name="Zhao H."/>
            <person name="Xu D."/>
            <person name="Zhang Y."/>
        </authorList>
    </citation>
    <scope>NUCLEOTIDE SEQUENCE [LARGE SCALE GENOMIC DNA]</scope>
    <source>
        <strain evidence="2">cv. Yunnan</strain>
        <tissue evidence="1">Leaves</tissue>
    </source>
</reference>
<dbReference type="Proteomes" id="UP001056120">
    <property type="component" value="Linkage Group LG02"/>
</dbReference>
<protein>
    <submittedName>
        <fullName evidence="1">Uncharacterized protein</fullName>
    </submittedName>
</protein>
<evidence type="ECO:0000313" key="1">
    <source>
        <dbReference type="EMBL" id="KAI3824308.1"/>
    </source>
</evidence>
<gene>
    <name evidence="1" type="ORF">L1987_05763</name>
</gene>
<proteinExistence type="predicted"/>
<keyword evidence="2" id="KW-1185">Reference proteome</keyword>
<sequence>MQLWKTASVLRKKWRRKQKKSDVDGNCNRNGVVSLSTLPVEKPISRQYLETRSEIADYGFGRRSCDIDPRFSLDAGWISIDDPRHSFDEPRASWDGYIIERTFPRLPPMVEDAPVVHVQRSDMQISIEKPTKTDDHYPRWIYPD</sequence>
<accession>A0ACB9JWA6</accession>